<keyword evidence="5 10" id="KW-0812">Transmembrane</keyword>
<evidence type="ECO:0000256" key="4">
    <source>
        <dbReference type="ARBA" id="ARBA00022538"/>
    </source>
</evidence>
<dbReference type="GO" id="GO:1902600">
    <property type="term" value="P:proton transmembrane transport"/>
    <property type="evidence" value="ECO:0007669"/>
    <property type="project" value="InterPro"/>
</dbReference>
<keyword evidence="4" id="KW-0633">Potassium transport</keyword>
<feature type="transmembrane region" description="Helical" evidence="10">
    <location>
        <begin position="116"/>
        <end position="136"/>
    </location>
</feature>
<name>A0A3M0AE61_9GAMM</name>
<feature type="domain" description="RCK N-terminal" evidence="12">
    <location>
        <begin position="407"/>
        <end position="519"/>
    </location>
</feature>
<protein>
    <submittedName>
        <fullName evidence="13">Kef-type potassium/proton antiporter (CPA2 family)</fullName>
    </submittedName>
</protein>
<feature type="transmembrane region" description="Helical" evidence="10">
    <location>
        <begin position="358"/>
        <end position="378"/>
    </location>
</feature>
<feature type="transmembrane region" description="Helical" evidence="10">
    <location>
        <begin position="56"/>
        <end position="75"/>
    </location>
</feature>
<keyword evidence="7 10" id="KW-1133">Transmembrane helix</keyword>
<dbReference type="InterPro" id="IPR036291">
    <property type="entry name" value="NAD(P)-bd_dom_sf"/>
</dbReference>
<feature type="domain" description="Cation/H+ exchanger transmembrane" evidence="11">
    <location>
        <begin position="14"/>
        <end position="375"/>
    </location>
</feature>
<dbReference type="AlphaFoldDB" id="A0A3M0AE61"/>
<dbReference type="InterPro" id="IPR006153">
    <property type="entry name" value="Cation/H_exchanger_TM"/>
</dbReference>
<evidence type="ECO:0000259" key="11">
    <source>
        <dbReference type="Pfam" id="PF00999"/>
    </source>
</evidence>
<accession>A0A3M0AE61</accession>
<proteinExistence type="predicted"/>
<evidence type="ECO:0000259" key="12">
    <source>
        <dbReference type="Pfam" id="PF02254"/>
    </source>
</evidence>
<organism evidence="13 14">
    <name type="scientific">Umboniibacter marinipuniceus</name>
    <dbReference type="NCBI Taxonomy" id="569599"/>
    <lineage>
        <taxon>Bacteria</taxon>
        <taxon>Pseudomonadati</taxon>
        <taxon>Pseudomonadota</taxon>
        <taxon>Gammaproteobacteria</taxon>
        <taxon>Cellvibrionales</taxon>
        <taxon>Cellvibrionaceae</taxon>
        <taxon>Umboniibacter</taxon>
    </lineage>
</organism>
<evidence type="ECO:0000256" key="7">
    <source>
        <dbReference type="ARBA" id="ARBA00022989"/>
    </source>
</evidence>
<dbReference type="RefSeq" id="WP_121875757.1">
    <property type="nucleotide sequence ID" value="NZ_REFJ01000001.1"/>
</dbReference>
<keyword evidence="2" id="KW-0813">Transport</keyword>
<evidence type="ECO:0000256" key="1">
    <source>
        <dbReference type="ARBA" id="ARBA00004141"/>
    </source>
</evidence>
<keyword evidence="9 10" id="KW-0472">Membrane</keyword>
<keyword evidence="6" id="KW-0630">Potassium</keyword>
<evidence type="ECO:0000256" key="9">
    <source>
        <dbReference type="ARBA" id="ARBA00023136"/>
    </source>
</evidence>
<dbReference type="OrthoDB" id="9781411at2"/>
<dbReference type="InterPro" id="IPR003148">
    <property type="entry name" value="RCK_N"/>
</dbReference>
<feature type="transmembrane region" description="Helical" evidence="10">
    <location>
        <begin position="331"/>
        <end position="352"/>
    </location>
</feature>
<reference evidence="13 14" key="1">
    <citation type="submission" date="2018-10" db="EMBL/GenBank/DDBJ databases">
        <title>Genomic Encyclopedia of Type Strains, Phase IV (KMG-IV): sequencing the most valuable type-strain genomes for metagenomic binning, comparative biology and taxonomic classification.</title>
        <authorList>
            <person name="Goeker M."/>
        </authorList>
    </citation>
    <scope>NUCLEOTIDE SEQUENCE [LARGE SCALE GENOMIC DNA]</scope>
    <source>
        <strain evidence="13 14">DSM 25080</strain>
    </source>
</reference>
<dbReference type="Gene3D" id="3.40.50.720">
    <property type="entry name" value="NAD(P)-binding Rossmann-like Domain"/>
    <property type="match status" value="1"/>
</dbReference>
<keyword evidence="8" id="KW-0406">Ion transport</keyword>
<evidence type="ECO:0000256" key="10">
    <source>
        <dbReference type="SAM" id="Phobius"/>
    </source>
</evidence>
<comment type="caution">
    <text evidence="13">The sequence shown here is derived from an EMBL/GenBank/DDBJ whole genome shotgun (WGS) entry which is preliminary data.</text>
</comment>
<dbReference type="SUPFAM" id="SSF51735">
    <property type="entry name" value="NAD(P)-binding Rossmann-fold domains"/>
    <property type="match status" value="1"/>
</dbReference>
<feature type="transmembrane region" description="Helical" evidence="10">
    <location>
        <begin position="6"/>
        <end position="25"/>
    </location>
</feature>
<dbReference type="InterPro" id="IPR038770">
    <property type="entry name" value="Na+/solute_symporter_sf"/>
</dbReference>
<dbReference type="PANTHER" id="PTHR46157:SF4">
    <property type="entry name" value="K(+) EFFLUX ANTIPORTER 3, CHLOROPLASTIC"/>
    <property type="match status" value="1"/>
</dbReference>
<evidence type="ECO:0000313" key="13">
    <source>
        <dbReference type="EMBL" id="RMA82424.1"/>
    </source>
</evidence>
<dbReference type="Pfam" id="PF02254">
    <property type="entry name" value="TrkA_N"/>
    <property type="match status" value="1"/>
</dbReference>
<evidence type="ECO:0000256" key="6">
    <source>
        <dbReference type="ARBA" id="ARBA00022958"/>
    </source>
</evidence>
<evidence type="ECO:0000256" key="3">
    <source>
        <dbReference type="ARBA" id="ARBA00022449"/>
    </source>
</evidence>
<evidence type="ECO:0000313" key="14">
    <source>
        <dbReference type="Proteomes" id="UP000267187"/>
    </source>
</evidence>
<dbReference type="GO" id="GO:0015297">
    <property type="term" value="F:antiporter activity"/>
    <property type="evidence" value="ECO:0007669"/>
    <property type="project" value="UniProtKB-KW"/>
</dbReference>
<dbReference type="GO" id="GO:0005886">
    <property type="term" value="C:plasma membrane"/>
    <property type="evidence" value="ECO:0007669"/>
    <property type="project" value="TreeGrafter"/>
</dbReference>
<feature type="transmembrane region" description="Helical" evidence="10">
    <location>
        <begin position="87"/>
        <end position="110"/>
    </location>
</feature>
<feature type="transmembrane region" description="Helical" evidence="10">
    <location>
        <begin position="148"/>
        <end position="170"/>
    </location>
</feature>
<evidence type="ECO:0000256" key="2">
    <source>
        <dbReference type="ARBA" id="ARBA00022448"/>
    </source>
</evidence>
<evidence type="ECO:0000256" key="8">
    <source>
        <dbReference type="ARBA" id="ARBA00023065"/>
    </source>
</evidence>
<comment type="subcellular location">
    <subcellularLocation>
        <location evidence="1">Membrane</location>
        <topology evidence="1">Multi-pass membrane protein</topology>
    </subcellularLocation>
</comment>
<dbReference type="Gene3D" id="1.20.1530.20">
    <property type="match status" value="1"/>
</dbReference>
<feature type="transmembrane region" description="Helical" evidence="10">
    <location>
        <begin position="182"/>
        <end position="204"/>
    </location>
</feature>
<sequence>MLDTQYFDQLLIILAAALASAVIFRRLYVPSIVAYLVAGAVIGPSVMGWIDEPQQFSFLAEFGVVFLLFALGLEFSVPKLLRLKGPVFGVGSAQVLLCMLIFGSATYLWGASVESAFVIAGALALSSTAIVTKELSTLGEVHTDHGRLSIGVLLFQDLVAVVLLIVIPVLGASSGADLGTALGVALVKGLLLAAILLAVGRWVLPIVYREVAKSQSSEIFVLSTLVIVMVAAWVTHAAGLSMALGAFVTGMMLGECHYKHQIESDIRGFRDILLGLFFVTVGMNVDASMLVEYAPRIILFTLALVALKALIIAVLIRLLGYPAKPAAQSGLILSEAGEFGLALLTIAVSYGLLPNEQASFIMIVAVLSMALSPFLIRYGHHVVARWLKPSKLDTDDGTTANDQEKLVLVGGYGRVGKAVVRLLALQEVPYLVIERDPEVVAAARKQGIRITYGDCTEMSILSTCGIGSARLALLSFDTLDHATEVIEHIRSADVTTPLMIRLPDSAGVDELIALGANHLFPEMVEATISAVTNVSTLLSLDDTLTQQLENELRSEGL</sequence>
<dbReference type="Pfam" id="PF00999">
    <property type="entry name" value="Na_H_Exchanger"/>
    <property type="match status" value="1"/>
</dbReference>
<feature type="transmembrane region" description="Helical" evidence="10">
    <location>
        <begin position="32"/>
        <end position="50"/>
    </location>
</feature>
<keyword evidence="14" id="KW-1185">Reference proteome</keyword>
<gene>
    <name evidence="13" type="ORF">DFR27_0373</name>
</gene>
<dbReference type="PANTHER" id="PTHR46157">
    <property type="entry name" value="K(+) EFFLUX ANTIPORTER 3, CHLOROPLASTIC"/>
    <property type="match status" value="1"/>
</dbReference>
<dbReference type="EMBL" id="REFJ01000001">
    <property type="protein sequence ID" value="RMA82424.1"/>
    <property type="molecule type" value="Genomic_DNA"/>
</dbReference>
<keyword evidence="3" id="KW-0050">Antiport</keyword>
<dbReference type="GO" id="GO:0006813">
    <property type="term" value="P:potassium ion transport"/>
    <property type="evidence" value="ECO:0007669"/>
    <property type="project" value="UniProtKB-KW"/>
</dbReference>
<evidence type="ECO:0000256" key="5">
    <source>
        <dbReference type="ARBA" id="ARBA00022692"/>
    </source>
</evidence>
<feature type="transmembrane region" description="Helical" evidence="10">
    <location>
        <begin position="297"/>
        <end position="319"/>
    </location>
</feature>
<dbReference type="Proteomes" id="UP000267187">
    <property type="component" value="Unassembled WGS sequence"/>
</dbReference>